<comment type="subcellular location">
    <subcellularLocation>
        <location evidence="1">Cell outer membrane</location>
    </subcellularLocation>
</comment>
<reference evidence="5" key="1">
    <citation type="submission" date="2019-08" db="EMBL/GenBank/DDBJ databases">
        <authorList>
            <person name="Kucharzyk K."/>
            <person name="Murdoch R.W."/>
            <person name="Higgins S."/>
            <person name="Loffler F."/>
        </authorList>
    </citation>
    <scope>NUCLEOTIDE SEQUENCE</scope>
</reference>
<proteinExistence type="predicted"/>
<sequence length="440" mass="48527">MAFITVRGRNDWSSTLPASNNSYFYPALDLSFIVSELPFMKAMSETISYLKLRGSVTQVGKDATPLSIYPALEASTASYGGYRYGYTGPNLNLRPEMNTAWEVGLEGRFFRNRMDVDFAYYNTYSADQIITGFRMSYATGFVLNNMNVGTFRTSGVELRIAGDVIKNRDWVVNIGLNMSKNWSEVLKLPENVSEYYNAYTWNSGNLRNGIKVGYPVTSITGLDFQRNAKGQVLIDPSTGLPLVSSSWSVLGDREPEVMFGTTLSVKYKNFSLSALFDGRIGAQVVNGTKRWMMQQGYSQESVDLREAGPVVFNGVLKDGLQDTENPTKNSISVKLGDLATSYSGGDANWIEKDINYLRMQELRLNYNVNRKWLERVTKGLVSAASVFASGNDLVIWTNYSGIDVVGNSNSASLGGTGGVGFDMMAIAAPRGMSFGINVTF</sequence>
<dbReference type="SUPFAM" id="SSF56935">
    <property type="entry name" value="Porins"/>
    <property type="match status" value="1"/>
</dbReference>
<dbReference type="Pfam" id="PF00593">
    <property type="entry name" value="TonB_dep_Rec_b-barrel"/>
    <property type="match status" value="1"/>
</dbReference>
<dbReference type="Gene3D" id="2.40.170.20">
    <property type="entry name" value="TonB-dependent receptor, beta-barrel domain"/>
    <property type="match status" value="1"/>
</dbReference>
<evidence type="ECO:0000256" key="2">
    <source>
        <dbReference type="ARBA" id="ARBA00023136"/>
    </source>
</evidence>
<dbReference type="InterPro" id="IPR000531">
    <property type="entry name" value="Beta-barrel_TonB"/>
</dbReference>
<evidence type="ECO:0000313" key="5">
    <source>
        <dbReference type="EMBL" id="MPM59311.1"/>
    </source>
</evidence>
<dbReference type="InterPro" id="IPR036942">
    <property type="entry name" value="Beta-barrel_TonB_sf"/>
</dbReference>
<dbReference type="EMBL" id="VSSQ01017228">
    <property type="protein sequence ID" value="MPM59311.1"/>
    <property type="molecule type" value="Genomic_DNA"/>
</dbReference>
<accession>A0A645B412</accession>
<dbReference type="AlphaFoldDB" id="A0A645B412"/>
<dbReference type="GO" id="GO:0009279">
    <property type="term" value="C:cell outer membrane"/>
    <property type="evidence" value="ECO:0007669"/>
    <property type="project" value="UniProtKB-SubCell"/>
</dbReference>
<evidence type="ECO:0000256" key="1">
    <source>
        <dbReference type="ARBA" id="ARBA00004442"/>
    </source>
</evidence>
<organism evidence="5">
    <name type="scientific">bioreactor metagenome</name>
    <dbReference type="NCBI Taxonomy" id="1076179"/>
    <lineage>
        <taxon>unclassified sequences</taxon>
        <taxon>metagenomes</taxon>
        <taxon>ecological metagenomes</taxon>
    </lineage>
</organism>
<name>A0A645B412_9ZZZZ</name>
<keyword evidence="3" id="KW-0998">Cell outer membrane</keyword>
<keyword evidence="2" id="KW-0472">Membrane</keyword>
<protein>
    <recommendedName>
        <fullName evidence="4">TonB-dependent receptor-like beta-barrel domain-containing protein</fullName>
    </recommendedName>
</protein>
<evidence type="ECO:0000256" key="3">
    <source>
        <dbReference type="ARBA" id="ARBA00023237"/>
    </source>
</evidence>
<gene>
    <name evidence="5" type="ORF">SDC9_106151</name>
</gene>
<evidence type="ECO:0000259" key="4">
    <source>
        <dbReference type="Pfam" id="PF00593"/>
    </source>
</evidence>
<feature type="domain" description="TonB-dependent receptor-like beta-barrel" evidence="4">
    <location>
        <begin position="7"/>
        <end position="218"/>
    </location>
</feature>
<comment type="caution">
    <text evidence="5">The sequence shown here is derived from an EMBL/GenBank/DDBJ whole genome shotgun (WGS) entry which is preliminary data.</text>
</comment>